<dbReference type="PANTHER" id="PTHR37212:SF2">
    <property type="entry name" value="ACTIN PROTEIN 2_3 COMPLEX SUBUNIT-LIKE PROTEIN"/>
    <property type="match status" value="1"/>
</dbReference>
<keyword evidence="2" id="KW-1185">Reference proteome</keyword>
<protein>
    <submittedName>
        <fullName evidence="1">Uncharacterized protein</fullName>
    </submittedName>
</protein>
<reference evidence="1" key="1">
    <citation type="journal article" date="2021" name="bioRxiv">
        <title>Whole Genome Assembly and Annotation of Northern Wild Rice, Zizania palustris L., Supports a Whole Genome Duplication in the Zizania Genus.</title>
        <authorList>
            <person name="Haas M."/>
            <person name="Kono T."/>
            <person name="Macchietto M."/>
            <person name="Millas R."/>
            <person name="McGilp L."/>
            <person name="Shao M."/>
            <person name="Duquette J."/>
            <person name="Hirsch C.N."/>
            <person name="Kimball J."/>
        </authorList>
    </citation>
    <scope>NUCLEOTIDE SEQUENCE</scope>
    <source>
        <tissue evidence="1">Fresh leaf tissue</tissue>
    </source>
</reference>
<reference evidence="1" key="2">
    <citation type="submission" date="2021-02" db="EMBL/GenBank/DDBJ databases">
        <authorList>
            <person name="Kimball J.A."/>
            <person name="Haas M.W."/>
            <person name="Macchietto M."/>
            <person name="Kono T."/>
            <person name="Duquette J."/>
            <person name="Shao M."/>
        </authorList>
    </citation>
    <scope>NUCLEOTIDE SEQUENCE</scope>
    <source>
        <tissue evidence="1">Fresh leaf tissue</tissue>
    </source>
</reference>
<evidence type="ECO:0000313" key="1">
    <source>
        <dbReference type="EMBL" id="KAG8052772.1"/>
    </source>
</evidence>
<dbReference type="PANTHER" id="PTHR37212">
    <property type="entry name" value="ACTIN PROTEIN 2/3 COMPLEX SUBUNIT-LIKE PROTEIN"/>
    <property type="match status" value="1"/>
</dbReference>
<dbReference type="Proteomes" id="UP000729402">
    <property type="component" value="Unassembled WGS sequence"/>
</dbReference>
<organism evidence="1 2">
    <name type="scientific">Zizania palustris</name>
    <name type="common">Northern wild rice</name>
    <dbReference type="NCBI Taxonomy" id="103762"/>
    <lineage>
        <taxon>Eukaryota</taxon>
        <taxon>Viridiplantae</taxon>
        <taxon>Streptophyta</taxon>
        <taxon>Embryophyta</taxon>
        <taxon>Tracheophyta</taxon>
        <taxon>Spermatophyta</taxon>
        <taxon>Magnoliopsida</taxon>
        <taxon>Liliopsida</taxon>
        <taxon>Poales</taxon>
        <taxon>Poaceae</taxon>
        <taxon>BOP clade</taxon>
        <taxon>Oryzoideae</taxon>
        <taxon>Oryzeae</taxon>
        <taxon>Zizaniinae</taxon>
        <taxon>Zizania</taxon>
    </lineage>
</organism>
<sequence>MVLDEPLDFEEEDPLIPHTRLVKRKKVIGLDDLLVDFFETGKDELKAAGVKSKHGPKGYNSDDEDKKVMEKEIKFCKFVDEYEEQSKEFDAGDGVPQWGMRVFGWQKSPSIHSDAGVENCKLLQSFCASEHLGFDLDIEQG</sequence>
<dbReference type="OrthoDB" id="674980at2759"/>
<gene>
    <name evidence="1" type="ORF">GUJ93_ZPchr0001g32859</name>
</gene>
<name>A0A8J5V052_ZIZPA</name>
<evidence type="ECO:0000313" key="2">
    <source>
        <dbReference type="Proteomes" id="UP000729402"/>
    </source>
</evidence>
<proteinExistence type="predicted"/>
<dbReference type="EMBL" id="JAAALK010000288">
    <property type="protein sequence ID" value="KAG8052772.1"/>
    <property type="molecule type" value="Genomic_DNA"/>
</dbReference>
<dbReference type="AlphaFoldDB" id="A0A8J5V052"/>
<accession>A0A8J5V052</accession>
<comment type="caution">
    <text evidence="1">The sequence shown here is derived from an EMBL/GenBank/DDBJ whole genome shotgun (WGS) entry which is preliminary data.</text>
</comment>